<comment type="caution">
    <text evidence="5">The sequence shown here is derived from an EMBL/GenBank/DDBJ whole genome shotgun (WGS) entry which is preliminary data.</text>
</comment>
<dbReference type="GO" id="GO:0005886">
    <property type="term" value="C:plasma membrane"/>
    <property type="evidence" value="ECO:0007669"/>
    <property type="project" value="TreeGrafter"/>
</dbReference>
<feature type="transmembrane region" description="Helical" evidence="4">
    <location>
        <begin position="55"/>
        <end position="82"/>
    </location>
</feature>
<dbReference type="Proteomes" id="UP001314170">
    <property type="component" value="Unassembled WGS sequence"/>
</dbReference>
<proteinExistence type="predicted"/>
<accession>A0AAV1SE23</accession>
<keyword evidence="6" id="KW-1185">Reference proteome</keyword>
<feature type="compositionally biased region" description="Pro residues" evidence="3">
    <location>
        <begin position="27"/>
        <end position="42"/>
    </location>
</feature>
<protein>
    <recommendedName>
        <fullName evidence="7">Late embryogenesis abundant protein LEA-2 subgroup domain-containing protein</fullName>
    </recommendedName>
</protein>
<name>A0AAV1SE23_9ROSI</name>
<evidence type="ECO:0000256" key="2">
    <source>
        <dbReference type="ARBA" id="ARBA00023136"/>
    </source>
</evidence>
<feature type="region of interest" description="Disordered" evidence="3">
    <location>
        <begin position="1"/>
        <end position="45"/>
    </location>
</feature>
<evidence type="ECO:0000313" key="6">
    <source>
        <dbReference type="Proteomes" id="UP001314170"/>
    </source>
</evidence>
<comment type="subcellular location">
    <subcellularLocation>
        <location evidence="1">Membrane</location>
    </subcellularLocation>
</comment>
<evidence type="ECO:0000256" key="4">
    <source>
        <dbReference type="SAM" id="Phobius"/>
    </source>
</evidence>
<sequence length="329" mass="36716">MADKPMKPVLQRPPGYRDPNLPVKSAPRPPPTKAPLPLPPSFQPRKRRSRHWCRLCICCLILLIIISILLLVISGGLFYIWFNPKLPVLHLQSFKFSTFNVIKKSDGTYLTANMVARIEVSNPNEKIIYQFGESEVEITAGDDEVNLGSTSLPKFTLETKNTTSLKIETKVNNELIEDEIGSKILDQFTSKKLKVKMDVKTGVGIAFEGMKTGLLAVEVLCGGVTLKETESGLWWEEVMQDQRESFINQRGSMKFEHIRTQNHALEFEQLLGGGTTSIPGKKHYPTVWGVDSGNMLARVLLGAQVQSLTPFLISLPGQQDLPRVTESNA</sequence>
<evidence type="ECO:0000313" key="5">
    <source>
        <dbReference type="EMBL" id="CAK7348770.1"/>
    </source>
</evidence>
<dbReference type="GO" id="GO:0098542">
    <property type="term" value="P:defense response to other organism"/>
    <property type="evidence" value="ECO:0007669"/>
    <property type="project" value="InterPro"/>
</dbReference>
<dbReference type="PANTHER" id="PTHR31234:SF35">
    <property type="entry name" value="LATE EMBRYOGENESIS ABUNDANT (LEA) HYDROXYPROLINE-RICH GLYCOPROTEIN FAMILY"/>
    <property type="match status" value="1"/>
</dbReference>
<dbReference type="AlphaFoldDB" id="A0AAV1SE23"/>
<evidence type="ECO:0000256" key="1">
    <source>
        <dbReference type="ARBA" id="ARBA00004370"/>
    </source>
</evidence>
<reference evidence="5 6" key="1">
    <citation type="submission" date="2024-01" db="EMBL/GenBank/DDBJ databases">
        <authorList>
            <person name="Waweru B."/>
        </authorList>
    </citation>
    <scope>NUCLEOTIDE SEQUENCE [LARGE SCALE GENOMIC DNA]</scope>
</reference>
<dbReference type="InterPro" id="IPR044839">
    <property type="entry name" value="NDR1-like"/>
</dbReference>
<keyword evidence="2 4" id="KW-0472">Membrane</keyword>
<dbReference type="PANTHER" id="PTHR31234">
    <property type="entry name" value="LATE EMBRYOGENESIS ABUNDANT (LEA) HYDROXYPROLINE-RICH GLYCOPROTEIN FAMILY"/>
    <property type="match status" value="1"/>
</dbReference>
<organism evidence="5 6">
    <name type="scientific">Dovyalis caffra</name>
    <dbReference type="NCBI Taxonomy" id="77055"/>
    <lineage>
        <taxon>Eukaryota</taxon>
        <taxon>Viridiplantae</taxon>
        <taxon>Streptophyta</taxon>
        <taxon>Embryophyta</taxon>
        <taxon>Tracheophyta</taxon>
        <taxon>Spermatophyta</taxon>
        <taxon>Magnoliopsida</taxon>
        <taxon>eudicotyledons</taxon>
        <taxon>Gunneridae</taxon>
        <taxon>Pentapetalae</taxon>
        <taxon>rosids</taxon>
        <taxon>fabids</taxon>
        <taxon>Malpighiales</taxon>
        <taxon>Salicaceae</taxon>
        <taxon>Flacourtieae</taxon>
        <taxon>Dovyalis</taxon>
    </lineage>
</organism>
<evidence type="ECO:0000256" key="3">
    <source>
        <dbReference type="SAM" id="MobiDB-lite"/>
    </source>
</evidence>
<gene>
    <name evidence="5" type="ORF">DCAF_LOCUS21476</name>
</gene>
<keyword evidence="4" id="KW-0812">Transmembrane</keyword>
<dbReference type="EMBL" id="CAWUPB010001173">
    <property type="protein sequence ID" value="CAK7348770.1"/>
    <property type="molecule type" value="Genomic_DNA"/>
</dbReference>
<evidence type="ECO:0008006" key="7">
    <source>
        <dbReference type="Google" id="ProtNLM"/>
    </source>
</evidence>
<keyword evidence="4" id="KW-1133">Transmembrane helix</keyword>